<evidence type="ECO:0000313" key="2">
    <source>
        <dbReference type="EMBL" id="UYV75566.1"/>
    </source>
</evidence>
<accession>A0ABY6L347</accession>
<dbReference type="SUPFAM" id="SSF54236">
    <property type="entry name" value="Ubiquitin-like"/>
    <property type="match status" value="1"/>
</dbReference>
<dbReference type="Proteomes" id="UP001235939">
    <property type="component" value="Chromosome 13"/>
</dbReference>
<dbReference type="InterPro" id="IPR029071">
    <property type="entry name" value="Ubiquitin-like_domsf"/>
</dbReference>
<keyword evidence="3" id="KW-1185">Reference proteome</keyword>
<feature type="domain" description="UBL3-like ubiquitin" evidence="1">
    <location>
        <begin position="12"/>
        <end position="66"/>
    </location>
</feature>
<dbReference type="InterPro" id="IPR039540">
    <property type="entry name" value="UBL3-like_ubiquitin_dom"/>
</dbReference>
<protein>
    <submittedName>
        <fullName evidence="2">UBL3</fullName>
    </submittedName>
</protein>
<sequence length="88" mass="10074">MYYCHFVLDTKKWSEESVAKAEILRLIYQGRFLHGNVTLGALQLPLGRTTVMHLVPRENLPEPNSQGFSIFLLVLYDGLFFSKLNACL</sequence>
<dbReference type="Pfam" id="PF13881">
    <property type="entry name" value="Rad60-SLD_2"/>
    <property type="match status" value="1"/>
</dbReference>
<gene>
    <name evidence="2" type="ORF">LAZ67_13000631</name>
</gene>
<organism evidence="2 3">
    <name type="scientific">Cordylochernes scorpioides</name>
    <dbReference type="NCBI Taxonomy" id="51811"/>
    <lineage>
        <taxon>Eukaryota</taxon>
        <taxon>Metazoa</taxon>
        <taxon>Ecdysozoa</taxon>
        <taxon>Arthropoda</taxon>
        <taxon>Chelicerata</taxon>
        <taxon>Arachnida</taxon>
        <taxon>Pseudoscorpiones</taxon>
        <taxon>Cheliferoidea</taxon>
        <taxon>Chernetidae</taxon>
        <taxon>Cordylochernes</taxon>
    </lineage>
</organism>
<reference evidence="2 3" key="1">
    <citation type="submission" date="2022-01" db="EMBL/GenBank/DDBJ databases">
        <title>A chromosomal length assembly of Cordylochernes scorpioides.</title>
        <authorList>
            <person name="Zeh D."/>
            <person name="Zeh J."/>
        </authorList>
    </citation>
    <scope>NUCLEOTIDE SEQUENCE [LARGE SCALE GENOMIC DNA]</scope>
    <source>
        <strain evidence="2">IN4F17</strain>
        <tissue evidence="2">Whole Body</tissue>
    </source>
</reference>
<dbReference type="Gene3D" id="3.10.20.90">
    <property type="entry name" value="Phosphatidylinositol 3-kinase Catalytic Subunit, Chain A, domain 1"/>
    <property type="match status" value="1"/>
</dbReference>
<evidence type="ECO:0000259" key="1">
    <source>
        <dbReference type="Pfam" id="PF13881"/>
    </source>
</evidence>
<dbReference type="EMBL" id="CP092875">
    <property type="protein sequence ID" value="UYV75566.1"/>
    <property type="molecule type" value="Genomic_DNA"/>
</dbReference>
<evidence type="ECO:0000313" key="3">
    <source>
        <dbReference type="Proteomes" id="UP001235939"/>
    </source>
</evidence>
<proteinExistence type="predicted"/>
<name>A0ABY6L347_9ARAC</name>